<name>A0A9K3D1J3_9EUKA</name>
<protein>
    <submittedName>
        <fullName evidence="2">Uncharacterized protein</fullName>
    </submittedName>
</protein>
<organism evidence="2 3">
    <name type="scientific">Kipferlia bialata</name>
    <dbReference type="NCBI Taxonomy" id="797122"/>
    <lineage>
        <taxon>Eukaryota</taxon>
        <taxon>Metamonada</taxon>
        <taxon>Carpediemonas-like organisms</taxon>
        <taxon>Kipferlia</taxon>
    </lineage>
</organism>
<sequence>MHIYMCVCVCVCVIGHRARITNLEFLGTEALFATSGADNAIKIWALDGPQPRLLKHRNGHFGGVNVARFIGEPDRRAVIAMNKGNILSCGGGGTSSDTASEETRGDTSVRISSTHLQRRNKELSQGKRTMGLNVTEGTVTYRKSAAYLVDSCELHSEFFPDIVTAHRDSNQAQLWSTYTSALCTKPMQDRLLGRDLDNQRAIKDRVKANRGVMPKRLQKELTAESRKKYNLCSQDNTPVSAVSISACGHFVLVGSMGGALAVYTVQNGRKWGGRTDFNWKGGVHSSGLVSLLALDGLRPIKTGVVAQGVPSGLTGTVTSARLWRDAGLLALVTVDGSLSLVDLRRVMSSQDGDKTMRVMSSQDGDKTMAVARRASGLFGGPVPRNCLVFDGQ</sequence>
<dbReference type="InterPro" id="IPR001680">
    <property type="entry name" value="WD40_rpt"/>
</dbReference>
<accession>A0A9K3D1J3</accession>
<dbReference type="PANTHER" id="PTHR22840">
    <property type="entry name" value="WD REPEAT-CONTAINING PROTEIN 36"/>
    <property type="match status" value="1"/>
</dbReference>
<dbReference type="SUPFAM" id="SSF50978">
    <property type="entry name" value="WD40 repeat-like"/>
    <property type="match status" value="1"/>
</dbReference>
<dbReference type="PROSITE" id="PS50294">
    <property type="entry name" value="WD_REPEATS_REGION"/>
    <property type="match status" value="1"/>
</dbReference>
<dbReference type="GO" id="GO:0034388">
    <property type="term" value="C:Pwp2p-containing subcomplex of 90S preribosome"/>
    <property type="evidence" value="ECO:0007669"/>
    <property type="project" value="TreeGrafter"/>
</dbReference>
<evidence type="ECO:0000313" key="3">
    <source>
        <dbReference type="Proteomes" id="UP000265618"/>
    </source>
</evidence>
<dbReference type="PANTHER" id="PTHR22840:SF12">
    <property type="entry name" value="WD REPEAT-CONTAINING PROTEIN 36"/>
    <property type="match status" value="1"/>
</dbReference>
<keyword evidence="1" id="KW-0853">WD repeat</keyword>
<dbReference type="SMART" id="SM00320">
    <property type="entry name" value="WD40"/>
    <property type="match status" value="3"/>
</dbReference>
<dbReference type="GO" id="GO:0006364">
    <property type="term" value="P:rRNA processing"/>
    <property type="evidence" value="ECO:0007669"/>
    <property type="project" value="TreeGrafter"/>
</dbReference>
<gene>
    <name evidence="2" type="ORF">KIPB_008346</name>
</gene>
<evidence type="ECO:0000313" key="2">
    <source>
        <dbReference type="EMBL" id="GIQ86482.1"/>
    </source>
</evidence>
<dbReference type="OrthoDB" id="10250769at2759"/>
<dbReference type="PROSITE" id="PS50082">
    <property type="entry name" value="WD_REPEATS_2"/>
    <property type="match status" value="1"/>
</dbReference>
<dbReference type="InterPro" id="IPR036322">
    <property type="entry name" value="WD40_repeat_dom_sf"/>
</dbReference>
<feature type="repeat" description="WD" evidence="1">
    <location>
        <begin position="13"/>
        <end position="44"/>
    </location>
</feature>
<keyword evidence="3" id="KW-1185">Reference proteome</keyword>
<dbReference type="Proteomes" id="UP000265618">
    <property type="component" value="Unassembled WGS sequence"/>
</dbReference>
<dbReference type="EMBL" id="BDIP01002560">
    <property type="protein sequence ID" value="GIQ86482.1"/>
    <property type="molecule type" value="Genomic_DNA"/>
</dbReference>
<feature type="non-terminal residue" evidence="2">
    <location>
        <position position="1"/>
    </location>
</feature>
<dbReference type="GO" id="GO:0032040">
    <property type="term" value="C:small-subunit processome"/>
    <property type="evidence" value="ECO:0007669"/>
    <property type="project" value="TreeGrafter"/>
</dbReference>
<evidence type="ECO:0000256" key="1">
    <source>
        <dbReference type="PROSITE-ProRule" id="PRU00221"/>
    </source>
</evidence>
<comment type="caution">
    <text evidence="2">The sequence shown here is derived from an EMBL/GenBank/DDBJ whole genome shotgun (WGS) entry which is preliminary data.</text>
</comment>
<reference evidence="2 3" key="1">
    <citation type="journal article" date="2018" name="PLoS ONE">
        <title>The draft genome of Kipferlia bialata reveals reductive genome evolution in fornicate parasites.</title>
        <authorList>
            <person name="Tanifuji G."/>
            <person name="Takabayashi S."/>
            <person name="Kume K."/>
            <person name="Takagi M."/>
            <person name="Nakayama T."/>
            <person name="Kamikawa R."/>
            <person name="Inagaki Y."/>
            <person name="Hashimoto T."/>
        </authorList>
    </citation>
    <scope>NUCLEOTIDE SEQUENCE [LARGE SCALE GENOMIC DNA]</scope>
    <source>
        <strain evidence="2">NY0173</strain>
    </source>
</reference>
<dbReference type="Gene3D" id="2.130.10.10">
    <property type="entry name" value="YVTN repeat-like/Quinoprotein amine dehydrogenase"/>
    <property type="match status" value="3"/>
</dbReference>
<proteinExistence type="predicted"/>
<dbReference type="AlphaFoldDB" id="A0A9K3D1J3"/>
<dbReference type="InterPro" id="IPR015943">
    <property type="entry name" value="WD40/YVTN_repeat-like_dom_sf"/>
</dbReference>